<dbReference type="InterPro" id="IPR006901">
    <property type="entry name" value="TrmK"/>
</dbReference>
<dbReference type="GO" id="GO:0160105">
    <property type="term" value="F:tRNA (adenine(22)-N1)-methyltransferase activity"/>
    <property type="evidence" value="ECO:0007669"/>
    <property type="project" value="InterPro"/>
</dbReference>
<sequence length="233" mass="26444">MEQYMQLTSRLETIAKQVANGVTIADIGTDHAFIPIYLVKNNITKNIYACDINIGPLDMAKRQIDKYGYSKDITTILGEGLEPIKGLNVQNIIIAGMGGLLIKDIIDNDIKIAKAAEKLILQPMSFQEDLRRYLVQNGFIIIHEDLAQEDRRIYQIIVAQKGKSDSYDEIDYHISPNLIKDKHPLLKKLIASKERELIKIISSCDREVTYNAIKKSNECKILLEKIKEVGRCL</sequence>
<gene>
    <name evidence="1" type="ORF">GC105_14630</name>
</gene>
<keyword evidence="1" id="KW-0808">Transferase</keyword>
<dbReference type="PANTHER" id="PTHR38451">
    <property type="entry name" value="TRNA (ADENINE(22)-N(1))-METHYLTRANSFERASE"/>
    <property type="match status" value="1"/>
</dbReference>
<dbReference type="Pfam" id="PF12847">
    <property type="entry name" value="Methyltransf_18"/>
    <property type="match status" value="1"/>
</dbReference>
<accession>A0A6A7KBX4</accession>
<protein>
    <submittedName>
        <fullName evidence="1">SAM-dependent methyltransferase</fullName>
    </submittedName>
</protein>
<dbReference type="PANTHER" id="PTHR38451:SF1">
    <property type="entry name" value="TRNA (ADENINE(22)-N(1))-METHYLTRANSFERASE"/>
    <property type="match status" value="1"/>
</dbReference>
<reference evidence="1 2" key="1">
    <citation type="submission" date="2019-10" db="EMBL/GenBank/DDBJ databases">
        <title>Alkalibaculum tamaniensis sp.nov., a new alkaliphilic acetogen, isolated on methoxylated aromatics from a mud volcano.</title>
        <authorList>
            <person name="Khomyakova M.A."/>
            <person name="Merkel A.Y."/>
            <person name="Bonch-Osmolovskaya E.A."/>
            <person name="Slobodkin A.I."/>
        </authorList>
    </citation>
    <scope>NUCLEOTIDE SEQUENCE [LARGE SCALE GENOMIC DNA]</scope>
    <source>
        <strain evidence="1 2">M08DMB</strain>
    </source>
</reference>
<dbReference type="Proteomes" id="UP000440004">
    <property type="component" value="Unassembled WGS sequence"/>
</dbReference>
<dbReference type="AlphaFoldDB" id="A0A6A7KBX4"/>
<keyword evidence="1" id="KW-0489">Methyltransferase</keyword>
<keyword evidence="2" id="KW-1185">Reference proteome</keyword>
<dbReference type="PIRSF" id="PIRSF018637">
    <property type="entry name" value="TrmK"/>
    <property type="match status" value="1"/>
</dbReference>
<organism evidence="1 2">
    <name type="scientific">Alkalibaculum sporogenes</name>
    <dbReference type="NCBI Taxonomy" id="2655001"/>
    <lineage>
        <taxon>Bacteria</taxon>
        <taxon>Bacillati</taxon>
        <taxon>Bacillota</taxon>
        <taxon>Clostridia</taxon>
        <taxon>Eubacteriales</taxon>
        <taxon>Eubacteriaceae</taxon>
        <taxon>Alkalibaculum</taxon>
    </lineage>
</organism>
<dbReference type="InterPro" id="IPR029063">
    <property type="entry name" value="SAM-dependent_MTases_sf"/>
</dbReference>
<dbReference type="EMBL" id="WHNX01000036">
    <property type="protein sequence ID" value="MPW27018.1"/>
    <property type="molecule type" value="Genomic_DNA"/>
</dbReference>
<dbReference type="RefSeq" id="WP_152806339.1">
    <property type="nucleotide sequence ID" value="NZ_WHNX01000036.1"/>
</dbReference>
<name>A0A6A7KBX4_9FIRM</name>
<dbReference type="GO" id="GO:0032259">
    <property type="term" value="P:methylation"/>
    <property type="evidence" value="ECO:0007669"/>
    <property type="project" value="UniProtKB-KW"/>
</dbReference>
<evidence type="ECO:0000313" key="2">
    <source>
        <dbReference type="Proteomes" id="UP000440004"/>
    </source>
</evidence>
<evidence type="ECO:0000313" key="1">
    <source>
        <dbReference type="EMBL" id="MPW27018.1"/>
    </source>
</evidence>
<dbReference type="SUPFAM" id="SSF53335">
    <property type="entry name" value="S-adenosyl-L-methionine-dependent methyltransferases"/>
    <property type="match status" value="1"/>
</dbReference>
<proteinExistence type="predicted"/>
<comment type="caution">
    <text evidence="1">The sequence shown here is derived from an EMBL/GenBank/DDBJ whole genome shotgun (WGS) entry which is preliminary data.</text>
</comment>
<dbReference type="Gene3D" id="3.40.50.150">
    <property type="entry name" value="Vaccinia Virus protein VP39"/>
    <property type="match status" value="1"/>
</dbReference>